<dbReference type="AlphaFoldDB" id="A0A150PYM4"/>
<evidence type="ECO:0000313" key="7">
    <source>
        <dbReference type="EMBL" id="KYF60885.1"/>
    </source>
</evidence>
<feature type="transmembrane region" description="Helical" evidence="6">
    <location>
        <begin position="38"/>
        <end position="59"/>
    </location>
</feature>
<accession>A0A150PYM4</accession>
<dbReference type="CDD" id="cd06579">
    <property type="entry name" value="TM_PBP1_transp_AraH_like"/>
    <property type="match status" value="1"/>
</dbReference>
<feature type="transmembrane region" description="Helical" evidence="6">
    <location>
        <begin position="273"/>
        <end position="292"/>
    </location>
</feature>
<feature type="transmembrane region" description="Helical" evidence="6">
    <location>
        <begin position="354"/>
        <end position="373"/>
    </location>
</feature>
<name>A0A150PYM4_SORCE</name>
<feature type="transmembrane region" description="Helical" evidence="6">
    <location>
        <begin position="66"/>
        <end position="85"/>
    </location>
</feature>
<reference evidence="7 8" key="1">
    <citation type="submission" date="2014-02" db="EMBL/GenBank/DDBJ databases">
        <title>The small core and large imbalanced accessory genome model reveals a collaborative survival strategy of Sorangium cellulosum strains in nature.</title>
        <authorList>
            <person name="Han K."/>
            <person name="Peng R."/>
            <person name="Blom J."/>
            <person name="Li Y.-Z."/>
        </authorList>
    </citation>
    <scope>NUCLEOTIDE SEQUENCE [LARGE SCALE GENOMIC DNA]</scope>
    <source>
        <strain evidence="7 8">So0157-18</strain>
    </source>
</reference>
<keyword evidence="2" id="KW-1003">Cell membrane</keyword>
<keyword evidence="4 6" id="KW-1133">Transmembrane helix</keyword>
<evidence type="ECO:0000256" key="4">
    <source>
        <dbReference type="ARBA" id="ARBA00022989"/>
    </source>
</evidence>
<feature type="transmembrane region" description="Helical" evidence="6">
    <location>
        <begin position="91"/>
        <end position="110"/>
    </location>
</feature>
<evidence type="ECO:0000256" key="1">
    <source>
        <dbReference type="ARBA" id="ARBA00004651"/>
    </source>
</evidence>
<keyword evidence="5 6" id="KW-0472">Membrane</keyword>
<dbReference type="Pfam" id="PF02653">
    <property type="entry name" value="BPD_transp_2"/>
    <property type="match status" value="1"/>
</dbReference>
<evidence type="ECO:0000256" key="2">
    <source>
        <dbReference type="ARBA" id="ARBA00022475"/>
    </source>
</evidence>
<feature type="transmembrane region" description="Helical" evidence="6">
    <location>
        <begin position="117"/>
        <end position="137"/>
    </location>
</feature>
<evidence type="ECO:0000256" key="6">
    <source>
        <dbReference type="SAM" id="Phobius"/>
    </source>
</evidence>
<dbReference type="GO" id="GO:0022857">
    <property type="term" value="F:transmembrane transporter activity"/>
    <property type="evidence" value="ECO:0007669"/>
    <property type="project" value="InterPro"/>
</dbReference>
<dbReference type="PANTHER" id="PTHR32196">
    <property type="entry name" value="ABC TRANSPORTER PERMEASE PROTEIN YPHD-RELATED-RELATED"/>
    <property type="match status" value="1"/>
</dbReference>
<evidence type="ECO:0000256" key="3">
    <source>
        <dbReference type="ARBA" id="ARBA00022692"/>
    </source>
</evidence>
<dbReference type="PANTHER" id="PTHR32196:SF15">
    <property type="entry name" value="SUGAR ABC TRANSPORTER PERMEASE PROTEIN"/>
    <property type="match status" value="1"/>
</dbReference>
<protein>
    <submittedName>
        <fullName evidence="7">Sugar ABC transporter permease</fullName>
    </submittedName>
</protein>
<dbReference type="InterPro" id="IPR001851">
    <property type="entry name" value="ABC_transp_permease"/>
</dbReference>
<organism evidence="7 8">
    <name type="scientific">Sorangium cellulosum</name>
    <name type="common">Polyangium cellulosum</name>
    <dbReference type="NCBI Taxonomy" id="56"/>
    <lineage>
        <taxon>Bacteria</taxon>
        <taxon>Pseudomonadati</taxon>
        <taxon>Myxococcota</taxon>
        <taxon>Polyangia</taxon>
        <taxon>Polyangiales</taxon>
        <taxon>Polyangiaceae</taxon>
        <taxon>Sorangium</taxon>
    </lineage>
</organism>
<dbReference type="Proteomes" id="UP000075604">
    <property type="component" value="Unassembled WGS sequence"/>
</dbReference>
<evidence type="ECO:0000256" key="5">
    <source>
        <dbReference type="ARBA" id="ARBA00023136"/>
    </source>
</evidence>
<comment type="subcellular location">
    <subcellularLocation>
        <location evidence="1">Cell membrane</location>
        <topology evidence="1">Multi-pass membrane protein</topology>
    </subcellularLocation>
</comment>
<comment type="caution">
    <text evidence="7">The sequence shown here is derived from an EMBL/GenBank/DDBJ whole genome shotgun (WGS) entry which is preliminary data.</text>
</comment>
<dbReference type="GO" id="GO:0005886">
    <property type="term" value="C:plasma membrane"/>
    <property type="evidence" value="ECO:0007669"/>
    <property type="project" value="UniProtKB-SubCell"/>
</dbReference>
<sequence>MPVTTTRDLLTRARARVNAPAPPAPAPLASSTRRKVLGVFWLLVAVSLGTALLNGRFLLADNLENLIRRTALFGILSIGAGFVIITGGIDLSIGSVVALAGCMLPWLLAVERWSPALAVPVLLGISLCIGLAHGLLITKLRLQPFVVTLCGLLLYRGTARGISGDQTQGFGVGFESLRYLSVGSPFSIPVPFLSWVSEGRFSPYAVNPFTGARTRLDPITWIDIPMPFLLFLGIAVAASIFLNRTVYGRYLMALGRNEQAARYSGVDTDRMTILAYVLCSVLSCFGGMLFALEVNSAQPVDFGNFYELYAIAAAVLGGFSLRGGEGAVMGVILGTALMQVLRNSINMLGVPTQIEFAVIGAVILIGVIADELAKRYAAARRKLAGS</sequence>
<evidence type="ECO:0000313" key="8">
    <source>
        <dbReference type="Proteomes" id="UP000075604"/>
    </source>
</evidence>
<gene>
    <name evidence="7" type="ORF">BE04_48465</name>
</gene>
<keyword evidence="3 6" id="KW-0812">Transmembrane</keyword>
<dbReference type="EMBL" id="JELX01000858">
    <property type="protein sequence ID" value="KYF60885.1"/>
    <property type="molecule type" value="Genomic_DNA"/>
</dbReference>
<feature type="transmembrane region" description="Helical" evidence="6">
    <location>
        <begin position="224"/>
        <end position="242"/>
    </location>
</feature>
<proteinExistence type="predicted"/>